<gene>
    <name evidence="3" type="ORF">TL5118_03971</name>
    <name evidence="4" type="ORF">TL5120_02170</name>
</gene>
<dbReference type="AlphaFoldDB" id="A0A0P1FUK0"/>
<organism evidence="4 6">
    <name type="scientific">Thalassovita autumnalis</name>
    <dbReference type="NCBI Taxonomy" id="2072972"/>
    <lineage>
        <taxon>Bacteria</taxon>
        <taxon>Pseudomonadati</taxon>
        <taxon>Pseudomonadota</taxon>
        <taxon>Alphaproteobacteria</taxon>
        <taxon>Rhodobacterales</taxon>
        <taxon>Roseobacteraceae</taxon>
        <taxon>Thalassovita</taxon>
    </lineage>
</organism>
<dbReference type="PANTHER" id="PTHR34580">
    <property type="match status" value="1"/>
</dbReference>
<dbReference type="PROSITE" id="PS52050">
    <property type="entry name" value="WYL"/>
    <property type="match status" value="1"/>
</dbReference>
<proteinExistence type="predicted"/>
<evidence type="ECO:0000259" key="1">
    <source>
        <dbReference type="Pfam" id="PF13280"/>
    </source>
</evidence>
<feature type="domain" description="WYL" evidence="1">
    <location>
        <begin position="151"/>
        <end position="219"/>
    </location>
</feature>
<dbReference type="EMBL" id="CYSB01000041">
    <property type="protein sequence ID" value="CUH69999.1"/>
    <property type="molecule type" value="Genomic_DNA"/>
</dbReference>
<dbReference type="PANTHER" id="PTHR34580:SF1">
    <property type="entry name" value="PROTEIN PAFC"/>
    <property type="match status" value="1"/>
</dbReference>
<dbReference type="Pfam" id="PF13280">
    <property type="entry name" value="WYL"/>
    <property type="match status" value="1"/>
</dbReference>
<dbReference type="EMBL" id="CYSC01000031">
    <property type="protein sequence ID" value="CUH72371.1"/>
    <property type="molecule type" value="Genomic_DNA"/>
</dbReference>
<evidence type="ECO:0000313" key="4">
    <source>
        <dbReference type="EMBL" id="CUH72371.1"/>
    </source>
</evidence>
<accession>A0A0P1FUK0</accession>
<dbReference type="InterPro" id="IPR026881">
    <property type="entry name" value="WYL_dom"/>
</dbReference>
<reference evidence="4 6" key="2">
    <citation type="submission" date="2015-09" db="EMBL/GenBank/DDBJ databases">
        <authorList>
            <consortium name="Swine Surveillance"/>
        </authorList>
    </citation>
    <scope>NUCLEOTIDE SEQUENCE [LARGE SCALE GENOMIC DNA]</scope>
    <source>
        <strain evidence="4 6">5120</strain>
    </source>
</reference>
<evidence type="ECO:0000313" key="3">
    <source>
        <dbReference type="EMBL" id="CUH69999.1"/>
    </source>
</evidence>
<dbReference type="Proteomes" id="UP000051086">
    <property type="component" value="Unassembled WGS sequence"/>
</dbReference>
<evidence type="ECO:0000313" key="5">
    <source>
        <dbReference type="Proteomes" id="UP000051086"/>
    </source>
</evidence>
<dbReference type="InterPro" id="IPR051534">
    <property type="entry name" value="CBASS_pafABC_assoc_protein"/>
</dbReference>
<dbReference type="RefSeq" id="WP_165590071.1">
    <property type="nucleotide sequence ID" value="NZ_CYSB01000041.1"/>
</dbReference>
<protein>
    <submittedName>
        <fullName evidence="4">Uncharacterized protein</fullName>
    </submittedName>
</protein>
<feature type="domain" description="WCX" evidence="2">
    <location>
        <begin position="251"/>
        <end position="319"/>
    </location>
</feature>
<reference evidence="3 5" key="1">
    <citation type="submission" date="2015-09" db="EMBL/GenBank/DDBJ databases">
        <authorList>
            <person name="Rodrigo-Torres L."/>
            <person name="Arahal D.R."/>
        </authorList>
    </citation>
    <scope>NUCLEOTIDE SEQUENCE [LARGE SCALE GENOMIC DNA]</scope>
    <source>
        <strain evidence="3 5">CECT 5118</strain>
    </source>
</reference>
<dbReference type="Proteomes" id="UP000051887">
    <property type="component" value="Unassembled WGS sequence"/>
</dbReference>
<sequence>MSFQKAQDLLKLAGMSASRHGGITVKEVAEAFSVNERTAQRMIAALKDVFPSISHQTDNERRRRWKLRDTSMLGMQGLYRRELVALEASITRAEREGADMEVEALRSLRDRLVATLPSAQARSMEVDAEAILEAKGYACRPGPKVKISPAVLNIVSAALRGPFRLIIRYQGAQDAKPRKRLIEPYGILLGTRHYLIARDTAKDANLRRFRLDRIEKAEITNDWFEKDRDFDLEAYAARSFGSFHSDDEFSRVVWRFSPAAAATAREFEFHPKQDMIDLEDGGLLVSFEASGLVEMAWHLAKWGREVEVLEPRELRETVAGYRNASVHVLP</sequence>
<name>A0A0P1FUK0_9RHOB</name>
<evidence type="ECO:0000313" key="6">
    <source>
        <dbReference type="Proteomes" id="UP000051887"/>
    </source>
</evidence>
<evidence type="ECO:0000259" key="2">
    <source>
        <dbReference type="Pfam" id="PF25583"/>
    </source>
</evidence>
<dbReference type="InterPro" id="IPR057727">
    <property type="entry name" value="WCX_dom"/>
</dbReference>
<keyword evidence="5" id="KW-1185">Reference proteome</keyword>
<dbReference type="Pfam" id="PF25583">
    <property type="entry name" value="WCX"/>
    <property type="match status" value="1"/>
</dbReference>